<keyword evidence="4 7" id="KW-0378">Hydrolase</keyword>
<comment type="similarity">
    <text evidence="1 7">Belongs to the peptidase M3 family.</text>
</comment>
<dbReference type="PANTHER" id="PTHR11804:SF79">
    <property type="entry name" value="MITOCHONDRIAL INTERMEDIATE PEPTIDASE"/>
    <property type="match status" value="1"/>
</dbReference>
<organism evidence="9 10">
    <name type="scientific">Paramicrosporidium saccamoebae</name>
    <dbReference type="NCBI Taxonomy" id="1246581"/>
    <lineage>
        <taxon>Eukaryota</taxon>
        <taxon>Fungi</taxon>
        <taxon>Fungi incertae sedis</taxon>
        <taxon>Cryptomycota</taxon>
        <taxon>Cryptomycota incertae sedis</taxon>
        <taxon>Paramicrosporidium</taxon>
    </lineage>
</organism>
<evidence type="ECO:0000313" key="10">
    <source>
        <dbReference type="Proteomes" id="UP000240830"/>
    </source>
</evidence>
<keyword evidence="10" id="KW-1185">Reference proteome</keyword>
<protein>
    <recommendedName>
        <fullName evidence="8">Peptidase M3A/M3B catalytic domain-containing protein</fullName>
    </recommendedName>
</protein>
<dbReference type="GO" id="GO:0006627">
    <property type="term" value="P:protein processing involved in protein targeting to mitochondrion"/>
    <property type="evidence" value="ECO:0007669"/>
    <property type="project" value="TreeGrafter"/>
</dbReference>
<accession>A0A2H9TQ66</accession>
<reference evidence="9 10" key="1">
    <citation type="submission" date="2016-10" db="EMBL/GenBank/DDBJ databases">
        <title>The genome of Paramicrosporidium saccamoebae is the missing link in understanding Cryptomycota and Microsporidia evolution.</title>
        <authorList>
            <person name="Quandt C.A."/>
            <person name="Beaudet D."/>
            <person name="Corsaro D."/>
            <person name="Michel R."/>
            <person name="Corradi N."/>
            <person name="James T."/>
        </authorList>
    </citation>
    <scope>NUCLEOTIDE SEQUENCE [LARGE SCALE GENOMIC DNA]</scope>
    <source>
        <strain evidence="9 10">KSL3</strain>
    </source>
</reference>
<evidence type="ECO:0000256" key="6">
    <source>
        <dbReference type="ARBA" id="ARBA00023049"/>
    </source>
</evidence>
<dbReference type="InterPro" id="IPR045090">
    <property type="entry name" value="Pept_M3A_M3B"/>
</dbReference>
<evidence type="ECO:0000313" key="9">
    <source>
        <dbReference type="EMBL" id="PJF19884.1"/>
    </source>
</evidence>
<dbReference type="PANTHER" id="PTHR11804">
    <property type="entry name" value="PROTEASE M3 THIMET OLIGOPEPTIDASE-RELATED"/>
    <property type="match status" value="1"/>
</dbReference>
<dbReference type="GO" id="GO:0005739">
    <property type="term" value="C:mitochondrion"/>
    <property type="evidence" value="ECO:0007669"/>
    <property type="project" value="TreeGrafter"/>
</dbReference>
<dbReference type="Pfam" id="PF01432">
    <property type="entry name" value="Peptidase_M3"/>
    <property type="match status" value="1"/>
</dbReference>
<dbReference type="GO" id="GO:0046872">
    <property type="term" value="F:metal ion binding"/>
    <property type="evidence" value="ECO:0007669"/>
    <property type="project" value="UniProtKB-UniRule"/>
</dbReference>
<keyword evidence="6 7" id="KW-0482">Metalloprotease</keyword>
<dbReference type="SUPFAM" id="SSF55486">
    <property type="entry name" value="Metalloproteases ('zincins'), catalytic domain"/>
    <property type="match status" value="1"/>
</dbReference>
<dbReference type="Gene3D" id="1.10.1370.10">
    <property type="entry name" value="Neurolysin, domain 3"/>
    <property type="match status" value="2"/>
</dbReference>
<comment type="caution">
    <text evidence="9">The sequence shown here is derived from an EMBL/GenBank/DDBJ whole genome shotgun (WGS) entry which is preliminary data.</text>
</comment>
<keyword evidence="5 7" id="KW-0862">Zinc</keyword>
<gene>
    <name evidence="9" type="ORF">PSACC_00301</name>
</gene>
<dbReference type="InterPro" id="IPR024079">
    <property type="entry name" value="MetalloPept_cat_dom_sf"/>
</dbReference>
<dbReference type="EMBL" id="MTSL01000031">
    <property type="protein sequence ID" value="PJF19884.1"/>
    <property type="molecule type" value="Genomic_DNA"/>
</dbReference>
<evidence type="ECO:0000256" key="2">
    <source>
        <dbReference type="ARBA" id="ARBA00022670"/>
    </source>
</evidence>
<dbReference type="GO" id="GO:0006518">
    <property type="term" value="P:peptide metabolic process"/>
    <property type="evidence" value="ECO:0007669"/>
    <property type="project" value="TreeGrafter"/>
</dbReference>
<keyword evidence="2 7" id="KW-0645">Protease</keyword>
<comment type="cofactor">
    <cofactor evidence="7">
        <name>Zn(2+)</name>
        <dbReference type="ChEBI" id="CHEBI:29105"/>
    </cofactor>
    <text evidence="7">Binds 1 zinc ion.</text>
</comment>
<dbReference type="InterPro" id="IPR001567">
    <property type="entry name" value="Pept_M3A_M3B_dom"/>
</dbReference>
<evidence type="ECO:0000259" key="8">
    <source>
        <dbReference type="Pfam" id="PF01432"/>
    </source>
</evidence>
<name>A0A2H9TQ66_9FUNG</name>
<dbReference type="OrthoDB" id="17530at2759"/>
<evidence type="ECO:0000256" key="5">
    <source>
        <dbReference type="ARBA" id="ARBA00022833"/>
    </source>
</evidence>
<dbReference type="Gene3D" id="3.40.390.10">
    <property type="entry name" value="Collagenase (Catalytic Domain)"/>
    <property type="match status" value="1"/>
</dbReference>
<proteinExistence type="inferred from homology"/>
<evidence type="ECO:0000256" key="7">
    <source>
        <dbReference type="RuleBase" id="RU003435"/>
    </source>
</evidence>
<keyword evidence="3 7" id="KW-0479">Metal-binding</keyword>
<evidence type="ECO:0000256" key="3">
    <source>
        <dbReference type="ARBA" id="ARBA00022723"/>
    </source>
</evidence>
<dbReference type="Proteomes" id="UP000240830">
    <property type="component" value="Unassembled WGS sequence"/>
</dbReference>
<dbReference type="STRING" id="1246581.A0A2H9TQ66"/>
<dbReference type="AlphaFoldDB" id="A0A2H9TQ66"/>
<dbReference type="GO" id="GO:0004222">
    <property type="term" value="F:metalloendopeptidase activity"/>
    <property type="evidence" value="ECO:0007669"/>
    <property type="project" value="InterPro"/>
</dbReference>
<evidence type="ECO:0000256" key="1">
    <source>
        <dbReference type="ARBA" id="ARBA00006040"/>
    </source>
</evidence>
<dbReference type="InterPro" id="IPR024077">
    <property type="entry name" value="Neurolysin/TOP_dom2"/>
</dbReference>
<evidence type="ECO:0000256" key="4">
    <source>
        <dbReference type="ARBA" id="ARBA00022801"/>
    </source>
</evidence>
<sequence>MDENKSHDQGIGLCMLSRRSFCDANEDLLVVGGRCIEHCMRLLDKLSNSKQRGDLALVVDRLDQVSNNLCSIIDYSGAVYRLHLDRRARDNALATVGKVSGLMAQLNGDIGLYKTLKKSLLANKDEQFLCKEGQKVGTSLLADFEDYGINLSPGARKTFAKLQIDIQNIGHEFEDSLQEPLQSSMVSLSQLVCRRAEAAKLLGHSSYAHLFLKDKVLTDPKNVLNFLNTFDKPQNSNIAEHPEVHSGLCFESILKVLAYLSHNLFETKFVANAEGLWGHDSVRLCFSSTLDDSPMGTVYFIISQRNSVTCHFPIRTWRMRPAENTVYGTNDVQTPICVVTVEVADKMNLSFSEIQSIFHEFGHALHTICAKTMFHHLSGTRCKLDFAEVPSNLMEIILQDSRIFSILAPTRKFVESHQRWVADIVCREDNNNSSQAQLAKFDQFVHGLSHRDCNSPEVFAHQVRHWCSKNTKSPTESFNLLNQVCKFRHLVSYGAGYYSYLFNQRIAKDIWKQYLDPNSPSYEPQRFLKDALRYGGTRDTSDILDSLNIEID</sequence>
<feature type="domain" description="Peptidase M3A/M3B catalytic" evidence="8">
    <location>
        <begin position="323"/>
        <end position="547"/>
    </location>
</feature>